<accession>A0A2K1FVE5</accession>
<accession>A0A060DMP7</accession>
<dbReference type="SUPFAM" id="SSF88874">
    <property type="entry name" value="Receptor-binding domain of short tail fibre protein gp12"/>
    <property type="match status" value="1"/>
</dbReference>
<reference evidence="4 6" key="2">
    <citation type="submission" date="2018-01" db="EMBL/GenBank/DDBJ databases">
        <title>Whole genome sequence of Azospirillum brasilense REC3 isolated from strawberry roots.</title>
        <authorList>
            <person name="Fontana C.A."/>
            <person name="Salazar S.M."/>
            <person name="Bassi D."/>
            <person name="Puglisi E."/>
            <person name="Lovaisa N.C."/>
            <person name="Toffoli L.M."/>
            <person name="Pedraza R."/>
            <person name="Cocconcelli P.S."/>
        </authorList>
    </citation>
    <scope>NUCLEOTIDE SEQUENCE [LARGE SCALE GENOMIC DNA]</scope>
    <source>
        <strain evidence="4 6">REC3</strain>
        <plasmid evidence="4">p17unnamed</plasmid>
    </source>
</reference>
<dbReference type="Proteomes" id="UP000236268">
    <property type="component" value="Unassembled WGS sequence"/>
</dbReference>
<evidence type="ECO:0000313" key="4">
    <source>
        <dbReference type="EMBL" id="PNQ96503.1"/>
    </source>
</evidence>
<dbReference type="Pfam" id="PF07484">
    <property type="entry name" value="Collar"/>
    <property type="match status" value="1"/>
</dbReference>
<geneLocation type="plasmid" evidence="3 5">
    <name>AbAZ39_p2</name>
</geneLocation>
<organism evidence="3 5">
    <name type="scientific">Azospirillum argentinense</name>
    <dbReference type="NCBI Taxonomy" id="2970906"/>
    <lineage>
        <taxon>Bacteria</taxon>
        <taxon>Pseudomonadati</taxon>
        <taxon>Pseudomonadota</taxon>
        <taxon>Alphaproteobacteria</taxon>
        <taxon>Rhodospirillales</taxon>
        <taxon>Azospirillaceae</taxon>
        <taxon>Azospirillum</taxon>
    </lineage>
</organism>
<gene>
    <name evidence="3" type="ORF">ABAZ39_25205</name>
    <name evidence="4" type="ORF">C1S70_22950</name>
</gene>
<evidence type="ECO:0000256" key="1">
    <source>
        <dbReference type="SAM" id="MobiDB-lite"/>
    </source>
</evidence>
<dbReference type="Gene3D" id="3.90.1340.10">
    <property type="entry name" value="Phage tail collar domain"/>
    <property type="match status" value="1"/>
</dbReference>
<evidence type="ECO:0000259" key="2">
    <source>
        <dbReference type="Pfam" id="PF07484"/>
    </source>
</evidence>
<evidence type="ECO:0000313" key="5">
    <source>
        <dbReference type="Proteomes" id="UP000027186"/>
    </source>
</evidence>
<reference evidence="3 5" key="1">
    <citation type="journal article" date="2014" name="Genome Announc.">
        <title>Complete Genome Sequence of the Model Rhizosphere Strain Azospirillum brasilense Az39, Successfully Applied in Agriculture.</title>
        <authorList>
            <person name="Rivera D."/>
            <person name="Revale S."/>
            <person name="Molina R."/>
            <person name="Gualpa J."/>
            <person name="Puente M."/>
            <person name="Maroniche G."/>
            <person name="Paris G."/>
            <person name="Baker D."/>
            <person name="Clavijo B."/>
            <person name="McLay K."/>
            <person name="Spaepen S."/>
            <person name="Perticari A."/>
            <person name="Vazquez M."/>
            <person name="Wisniewski-Dye F."/>
            <person name="Watkins C."/>
            <person name="Martinez-Abarca F."/>
            <person name="Vanderleyden J."/>
            <person name="Cassan F."/>
        </authorList>
    </citation>
    <scope>NUCLEOTIDE SEQUENCE [LARGE SCALE GENOMIC DNA]</scope>
    <source>
        <strain evidence="3 5">Az39</strain>
        <plasmid evidence="3">AbAZ39_p2</plasmid>
    </source>
</reference>
<feature type="domain" description="Phage tail collar" evidence="2">
    <location>
        <begin position="6"/>
        <end position="62"/>
    </location>
</feature>
<evidence type="ECO:0000313" key="3">
    <source>
        <dbReference type="EMBL" id="AIB15196.1"/>
    </source>
</evidence>
<sequence length="227" mass="22805">MDFYIGTIFPFAGNFAPVNTQQCLGQTVNSQQYQALWAVTAGAFGGGQASSTFNLPDLRGRVMVGPGISPYTSSTLNPGNSGGTQYTTVSGANLPVHTHSAAFQGGSAGGSVPFTATVTVPLNPGVGNSNSPSGNPVVLGGQFIDPSTDVTLNGPYIPASSLPTPPSGSSLTGALSTQGTVSGGPTGASIAVSAGGGVAGPTPFNNLQPYQSLFFFIFMLGYFPSRD</sequence>
<dbReference type="RefSeq" id="WP_040136575.1">
    <property type="nucleotide sequence ID" value="NZ_CP007795.1"/>
</dbReference>
<keyword evidence="3" id="KW-0614">Plasmid</keyword>
<protein>
    <submittedName>
        <fullName evidence="4">Phage tail protein</fullName>
    </submittedName>
</protein>
<feature type="compositionally biased region" description="Low complexity" evidence="1">
    <location>
        <begin position="160"/>
        <end position="174"/>
    </location>
</feature>
<dbReference type="Proteomes" id="UP000027186">
    <property type="component" value="Plasmid AbAZ39_p2"/>
</dbReference>
<geneLocation type="plasmid" evidence="4">
    <name>p17unnamed</name>
</geneLocation>
<dbReference type="InterPro" id="IPR037053">
    <property type="entry name" value="Phage_tail_collar_dom_sf"/>
</dbReference>
<dbReference type="EMBL" id="POWG01000029">
    <property type="protein sequence ID" value="PNQ96503.1"/>
    <property type="molecule type" value="Genomic_DNA"/>
</dbReference>
<name>A0A060DMP7_9PROT</name>
<dbReference type="OrthoDB" id="9810174at2"/>
<feature type="region of interest" description="Disordered" evidence="1">
    <location>
        <begin position="160"/>
        <end position="182"/>
    </location>
</feature>
<dbReference type="EMBL" id="CP007795">
    <property type="protein sequence ID" value="AIB15196.1"/>
    <property type="molecule type" value="Genomic_DNA"/>
</dbReference>
<evidence type="ECO:0000313" key="6">
    <source>
        <dbReference type="Proteomes" id="UP000236268"/>
    </source>
</evidence>
<dbReference type="InterPro" id="IPR011083">
    <property type="entry name" value="Phage_tail_collar_dom"/>
</dbReference>
<dbReference type="KEGG" id="abq:ABAZ39_25205"/>
<proteinExistence type="predicted"/>
<dbReference type="AlphaFoldDB" id="A0A060DMP7"/>